<accession>A0A4P7DAX3</accession>
<reference evidence="3 4" key="1">
    <citation type="submission" date="2019-03" db="EMBL/GenBank/DDBJ databases">
        <title>Paraburkholderia sp. 7MH5, isolated from subtropical forest soil.</title>
        <authorList>
            <person name="Gao Z.-H."/>
            <person name="Qiu L.-H."/>
        </authorList>
    </citation>
    <scope>NUCLEOTIDE SEQUENCE [LARGE SCALE GENOMIC DNA]</scope>
    <source>
        <strain evidence="3 4">7MH5</strain>
        <plasmid evidence="3 4">unnamed1</plasmid>
    </source>
</reference>
<name>A0A4P7DAX3_9BURK</name>
<evidence type="ECO:0000313" key="3">
    <source>
        <dbReference type="EMBL" id="QBR04094.1"/>
    </source>
</evidence>
<dbReference type="Proteomes" id="UP000295727">
    <property type="component" value="Plasmid unnamed1"/>
</dbReference>
<dbReference type="RefSeq" id="WP_134760143.1">
    <property type="nucleotide sequence ID" value="NZ_CP038152.1"/>
</dbReference>
<geneLocation type="plasmid" evidence="3 4">
    <name>unnamed1</name>
</geneLocation>
<dbReference type="KEGG" id="ppai:E1956_43845"/>
<feature type="compositionally biased region" description="Basic and acidic residues" evidence="1">
    <location>
        <begin position="1"/>
        <end position="11"/>
    </location>
</feature>
<keyword evidence="2" id="KW-0812">Transmembrane</keyword>
<evidence type="ECO:0000256" key="1">
    <source>
        <dbReference type="SAM" id="MobiDB-lite"/>
    </source>
</evidence>
<feature type="transmembrane region" description="Helical" evidence="2">
    <location>
        <begin position="81"/>
        <end position="101"/>
    </location>
</feature>
<keyword evidence="2" id="KW-1133">Transmembrane helix</keyword>
<dbReference type="AlphaFoldDB" id="A0A4P7DAX3"/>
<keyword evidence="3" id="KW-0614">Plasmid</keyword>
<evidence type="ECO:0000313" key="4">
    <source>
        <dbReference type="Proteomes" id="UP000295727"/>
    </source>
</evidence>
<organism evidence="3 4">
    <name type="scientific">Paraburkholderia pallida</name>
    <dbReference type="NCBI Taxonomy" id="2547399"/>
    <lineage>
        <taxon>Bacteria</taxon>
        <taxon>Pseudomonadati</taxon>
        <taxon>Pseudomonadota</taxon>
        <taxon>Betaproteobacteria</taxon>
        <taxon>Burkholderiales</taxon>
        <taxon>Burkholderiaceae</taxon>
        <taxon>Paraburkholderia</taxon>
    </lineage>
</organism>
<evidence type="ECO:0000256" key="2">
    <source>
        <dbReference type="SAM" id="Phobius"/>
    </source>
</evidence>
<proteinExistence type="predicted"/>
<sequence>MFSQTADEKNADATSTSPGPELQIPLIEVGFRATIPVTISNRLTCTTFKAMESSYGSSALVSAVRGTAPQHGAREGMLARLLLSSATIYLCVGYVVGLGVLKSVASDPVLASGIQTERGTDPDRLRFNLAGEGALNDATSWPFVILDLALLSQHDGISFSFWNWVVFDLMWASFF</sequence>
<keyword evidence="2" id="KW-0472">Membrane</keyword>
<dbReference type="EMBL" id="CP038152">
    <property type="protein sequence ID" value="QBR04094.1"/>
    <property type="molecule type" value="Genomic_DNA"/>
</dbReference>
<dbReference type="GeneID" id="39650163"/>
<dbReference type="OrthoDB" id="9810860at2"/>
<protein>
    <submittedName>
        <fullName evidence="3">Uncharacterized protein</fullName>
    </submittedName>
</protein>
<gene>
    <name evidence="3" type="ORF">E1956_43845</name>
</gene>
<feature type="region of interest" description="Disordered" evidence="1">
    <location>
        <begin position="1"/>
        <end position="21"/>
    </location>
</feature>
<keyword evidence="4" id="KW-1185">Reference proteome</keyword>